<dbReference type="Pfam" id="PF22785">
    <property type="entry name" value="Tc-R-P"/>
    <property type="match status" value="1"/>
</dbReference>
<gene>
    <name evidence="1" type="ORF">PNOK_0603900</name>
</gene>
<reference evidence="1 2" key="1">
    <citation type="journal article" date="2017" name="Mol. Ecol.">
        <title>Comparative and population genomic landscape of Phellinus noxius: A hypervariable fungus causing root rot in trees.</title>
        <authorList>
            <person name="Chung C.L."/>
            <person name="Lee T.J."/>
            <person name="Akiba M."/>
            <person name="Lee H.H."/>
            <person name="Kuo T.H."/>
            <person name="Liu D."/>
            <person name="Ke H.M."/>
            <person name="Yokoi T."/>
            <person name="Roa M.B."/>
            <person name="Lu M.J."/>
            <person name="Chang Y.Y."/>
            <person name="Ann P.J."/>
            <person name="Tsai J.N."/>
            <person name="Chen C.Y."/>
            <person name="Tzean S.S."/>
            <person name="Ota Y."/>
            <person name="Hattori T."/>
            <person name="Sahashi N."/>
            <person name="Liou R.F."/>
            <person name="Kikuchi T."/>
            <person name="Tsai I.J."/>
        </authorList>
    </citation>
    <scope>NUCLEOTIDE SEQUENCE [LARGE SCALE GENOMIC DNA]</scope>
    <source>
        <strain evidence="1 2">FFPRI411160</strain>
    </source>
</reference>
<dbReference type="AlphaFoldDB" id="A0A286UIB5"/>
<comment type="caution">
    <text evidence="1">The sequence shown here is derived from an EMBL/GenBank/DDBJ whole genome shotgun (WGS) entry which is preliminary data.</text>
</comment>
<accession>A0A286UIB5</accession>
<name>A0A286UIB5_9AGAM</name>
<dbReference type="OrthoDB" id="432447at2759"/>
<dbReference type="Gene3D" id="3.90.190.10">
    <property type="entry name" value="Protein tyrosine phosphatase superfamily"/>
    <property type="match status" value="1"/>
</dbReference>
<dbReference type="SUPFAM" id="SSF52799">
    <property type="entry name" value="(Phosphotyrosine protein) phosphatases II"/>
    <property type="match status" value="1"/>
</dbReference>
<dbReference type="Proteomes" id="UP000217199">
    <property type="component" value="Unassembled WGS sequence"/>
</dbReference>
<evidence type="ECO:0008006" key="3">
    <source>
        <dbReference type="Google" id="ProtNLM"/>
    </source>
</evidence>
<evidence type="ECO:0000313" key="1">
    <source>
        <dbReference type="EMBL" id="PAV19195.1"/>
    </source>
</evidence>
<dbReference type="InterPro" id="IPR029021">
    <property type="entry name" value="Prot-tyrosine_phosphatase-like"/>
</dbReference>
<dbReference type="STRING" id="2282107.A0A286UIB5"/>
<sequence>MPPEQVHRRLPKQKQIRKHIRLHVLAGSSAPYYISEDADQLIDSTAIQFLVDNGIKSIISLNEIGLAADVIETLAARGITYLHSAIGDFGAPSLDQLQTIRDHSQAQKQLGNPSLVYCGYGHGRTGTAVSALQMYDGRNFANRSAYCDNDVETSSQMYILDQLKKSLGV</sequence>
<protein>
    <recommendedName>
        <fullName evidence="3">Tyrosine specific protein phosphatases domain-containing protein</fullName>
    </recommendedName>
</protein>
<proteinExistence type="predicted"/>
<keyword evidence="2" id="KW-1185">Reference proteome</keyword>
<organism evidence="1 2">
    <name type="scientific">Pyrrhoderma noxium</name>
    <dbReference type="NCBI Taxonomy" id="2282107"/>
    <lineage>
        <taxon>Eukaryota</taxon>
        <taxon>Fungi</taxon>
        <taxon>Dikarya</taxon>
        <taxon>Basidiomycota</taxon>
        <taxon>Agaricomycotina</taxon>
        <taxon>Agaricomycetes</taxon>
        <taxon>Hymenochaetales</taxon>
        <taxon>Hymenochaetaceae</taxon>
        <taxon>Pyrrhoderma</taxon>
    </lineage>
</organism>
<dbReference type="InParanoid" id="A0A286UIB5"/>
<evidence type="ECO:0000313" key="2">
    <source>
        <dbReference type="Proteomes" id="UP000217199"/>
    </source>
</evidence>
<dbReference type="EMBL" id="NBII01000005">
    <property type="protein sequence ID" value="PAV19195.1"/>
    <property type="molecule type" value="Genomic_DNA"/>
</dbReference>